<keyword evidence="2" id="KW-0720">Serine protease</keyword>
<dbReference type="Pfam" id="PF00930">
    <property type="entry name" value="DPPIV_N"/>
    <property type="match status" value="1"/>
</dbReference>
<keyword evidence="1" id="KW-0031">Aminopeptidase</keyword>
<keyword evidence="1" id="KW-0378">Hydrolase</keyword>
<keyword evidence="1" id="KW-0645">Protease</keyword>
<dbReference type="GO" id="GO:0006508">
    <property type="term" value="P:proteolysis"/>
    <property type="evidence" value="ECO:0007669"/>
    <property type="project" value="InterPro"/>
</dbReference>
<dbReference type="EMBL" id="CAJPIZ010010876">
    <property type="protein sequence ID" value="CAG2112799.1"/>
    <property type="molecule type" value="Genomic_DNA"/>
</dbReference>
<dbReference type="EMBL" id="OC865451">
    <property type="protein sequence ID" value="CAD7632369.1"/>
    <property type="molecule type" value="Genomic_DNA"/>
</dbReference>
<keyword evidence="7" id="KW-1185">Reference proteome</keyword>
<evidence type="ECO:0000256" key="3">
    <source>
        <dbReference type="ARBA" id="ARBA00023180"/>
    </source>
</evidence>
<proteinExistence type="predicted"/>
<evidence type="ECO:0000256" key="2">
    <source>
        <dbReference type="ARBA" id="ARBA00022825"/>
    </source>
</evidence>
<evidence type="ECO:0000313" key="6">
    <source>
        <dbReference type="EMBL" id="CAD7632369.1"/>
    </source>
</evidence>
<dbReference type="GO" id="GO:0008236">
    <property type="term" value="F:serine-type peptidase activity"/>
    <property type="evidence" value="ECO:0007669"/>
    <property type="project" value="UniProtKB-KW"/>
</dbReference>
<keyword evidence="4" id="KW-1133">Transmembrane helix</keyword>
<dbReference type="PANTHER" id="PTHR11731">
    <property type="entry name" value="PROTEASE FAMILY S9B,C DIPEPTIDYL-PEPTIDASE IV-RELATED"/>
    <property type="match status" value="1"/>
</dbReference>
<evidence type="ECO:0000256" key="1">
    <source>
        <dbReference type="ARBA" id="ARBA00022438"/>
    </source>
</evidence>
<sequence length="235" mass="27248">MCDLDFDDEEFVEPEGEEKHLKGALIALLVIGIICSLIILSINLKALRFLWIESVKRCLNTYHRHEFIYKHQNESLVLFDANTNNITSILVHSYITRQFDTQRNIIHLQQLIEDQNKISIQWAEWSPVGNALSISPKESMMWWSRDGTSILYTTIDNSGVGDNTIVFYGSLHNESDSNSLKYQIIPPKGLLNKDFYVTFVNWINEERVTVVWTPRNQNNSIVSTCDKSDDWMCKE</sequence>
<reference evidence="6" key="1">
    <citation type="submission" date="2020-11" db="EMBL/GenBank/DDBJ databases">
        <authorList>
            <person name="Tran Van P."/>
        </authorList>
    </citation>
    <scope>NUCLEOTIDE SEQUENCE</scope>
</reference>
<dbReference type="SUPFAM" id="SSF82171">
    <property type="entry name" value="DPP6 N-terminal domain-like"/>
    <property type="match status" value="1"/>
</dbReference>
<dbReference type="InterPro" id="IPR050278">
    <property type="entry name" value="Serine_Prot_S9B/DPPIV"/>
</dbReference>
<gene>
    <name evidence="6" type="ORF">OSB1V03_LOCUS12772</name>
</gene>
<keyword evidence="4" id="KW-0812">Transmembrane</keyword>
<feature type="domain" description="Dipeptidylpeptidase IV N-terminal" evidence="5">
    <location>
        <begin position="182"/>
        <end position="229"/>
    </location>
</feature>
<dbReference type="AlphaFoldDB" id="A0A7R9L0D3"/>
<feature type="transmembrane region" description="Helical" evidence="4">
    <location>
        <begin position="24"/>
        <end position="47"/>
    </location>
</feature>
<dbReference type="OrthoDB" id="6491610at2759"/>
<keyword evidence="4" id="KW-0472">Membrane</keyword>
<dbReference type="Proteomes" id="UP000759131">
    <property type="component" value="Unassembled WGS sequence"/>
</dbReference>
<accession>A0A7R9L0D3</accession>
<feature type="non-terminal residue" evidence="6">
    <location>
        <position position="1"/>
    </location>
</feature>
<evidence type="ECO:0000256" key="4">
    <source>
        <dbReference type="SAM" id="Phobius"/>
    </source>
</evidence>
<protein>
    <recommendedName>
        <fullName evidence="5">Dipeptidylpeptidase IV N-terminal domain-containing protein</fullName>
    </recommendedName>
</protein>
<keyword evidence="3" id="KW-0325">Glycoprotein</keyword>
<evidence type="ECO:0000259" key="5">
    <source>
        <dbReference type="Pfam" id="PF00930"/>
    </source>
</evidence>
<organism evidence="6">
    <name type="scientific">Medioppia subpectinata</name>
    <dbReference type="NCBI Taxonomy" id="1979941"/>
    <lineage>
        <taxon>Eukaryota</taxon>
        <taxon>Metazoa</taxon>
        <taxon>Ecdysozoa</taxon>
        <taxon>Arthropoda</taxon>
        <taxon>Chelicerata</taxon>
        <taxon>Arachnida</taxon>
        <taxon>Acari</taxon>
        <taxon>Acariformes</taxon>
        <taxon>Sarcoptiformes</taxon>
        <taxon>Oribatida</taxon>
        <taxon>Brachypylina</taxon>
        <taxon>Oppioidea</taxon>
        <taxon>Oppiidae</taxon>
        <taxon>Medioppia</taxon>
    </lineage>
</organism>
<dbReference type="Gene3D" id="2.140.10.30">
    <property type="entry name" value="Dipeptidylpeptidase IV, N-terminal domain"/>
    <property type="match status" value="1"/>
</dbReference>
<dbReference type="GO" id="GO:0004177">
    <property type="term" value="F:aminopeptidase activity"/>
    <property type="evidence" value="ECO:0007669"/>
    <property type="project" value="UniProtKB-KW"/>
</dbReference>
<dbReference type="PANTHER" id="PTHR11731:SF200">
    <property type="entry name" value="DIPEPTIDYL PEPTIDASE 10, ISOFORM B"/>
    <property type="match status" value="1"/>
</dbReference>
<evidence type="ECO:0000313" key="7">
    <source>
        <dbReference type="Proteomes" id="UP000759131"/>
    </source>
</evidence>
<dbReference type="GO" id="GO:0008239">
    <property type="term" value="F:dipeptidyl-peptidase activity"/>
    <property type="evidence" value="ECO:0007669"/>
    <property type="project" value="TreeGrafter"/>
</dbReference>
<dbReference type="GO" id="GO:0005886">
    <property type="term" value="C:plasma membrane"/>
    <property type="evidence" value="ECO:0007669"/>
    <property type="project" value="TreeGrafter"/>
</dbReference>
<dbReference type="InterPro" id="IPR002469">
    <property type="entry name" value="Peptidase_S9B_N"/>
</dbReference>
<name>A0A7R9L0D3_9ACAR</name>